<dbReference type="InterPro" id="IPR016181">
    <property type="entry name" value="Acyl_CoA_acyltransferase"/>
</dbReference>
<sequence length="448" mass="47744">MVGDALLQARGCHDAACASPAVEVGPARQVDTTPLPAVGPALRTGVHRDLTAVSWEEWRRLLAASGASFFSGPDWLRAVAQHLGGAAPLLVTVRSRGQLLAVGAFALAGTSRRPVVTFLGSGASDYATVLVGGARVVQGEALVDAVLDAAVAALPGALFDLEQVRSDDPLLPDLLSWAQRRGYGLRAVEQAVCTSVLLPPTVAEHDEQLPAGVRRGERRQRRRLAERGSVRLVADLLSGADLPSLVAELAAVDDEHPHAERRHRPWRGASGALLAQVCATAPREQVWLSGLRVDGELVAYNLGFAGERVVHGYLQSYRARYAASGPGSLLLLHLRRRSIASDRLELDMLRGEEDYKRRLAPGTVRTRTNVRVTMAPGGRGPLPAVLDRASLLRRTFRDEVRASAVLSRCADGLAAGSQGVARGVEAALREGRRLRGAASTLRLSRSAP</sequence>
<dbReference type="InterPro" id="IPR038740">
    <property type="entry name" value="BioF2-like_GNAT_dom"/>
</dbReference>
<name>A0A2S6IWZ9_9ACTN</name>
<reference evidence="2 3" key="1">
    <citation type="submission" date="2018-02" db="EMBL/GenBank/DDBJ databases">
        <title>Genomic Encyclopedia of Archaeal and Bacterial Type Strains, Phase II (KMG-II): from individual species to whole genera.</title>
        <authorList>
            <person name="Goeker M."/>
        </authorList>
    </citation>
    <scope>NUCLEOTIDE SEQUENCE [LARGE SCALE GENOMIC DNA]</scope>
    <source>
        <strain evidence="2 3">DSM 22857</strain>
    </source>
</reference>
<dbReference type="SUPFAM" id="SSF55729">
    <property type="entry name" value="Acyl-CoA N-acyltransferases (Nat)"/>
    <property type="match status" value="1"/>
</dbReference>
<comment type="caution">
    <text evidence="2">The sequence shown here is derived from an EMBL/GenBank/DDBJ whole genome shotgun (WGS) entry which is preliminary data.</text>
</comment>
<evidence type="ECO:0000313" key="3">
    <source>
        <dbReference type="Proteomes" id="UP000239485"/>
    </source>
</evidence>
<dbReference type="EMBL" id="PTJD01000001">
    <property type="protein sequence ID" value="PPK98877.1"/>
    <property type="molecule type" value="Genomic_DNA"/>
</dbReference>
<evidence type="ECO:0000313" key="2">
    <source>
        <dbReference type="EMBL" id="PPK98877.1"/>
    </source>
</evidence>
<feature type="domain" description="BioF2-like acetyltransferase" evidence="1">
    <location>
        <begin position="213"/>
        <end position="357"/>
    </location>
</feature>
<gene>
    <name evidence="2" type="ORF">CLV92_101578</name>
</gene>
<protein>
    <submittedName>
        <fullName evidence="2">CelD/BcsL family acetyltransferase involved in cellulose biosynthesis</fullName>
    </submittedName>
</protein>
<evidence type="ECO:0000259" key="1">
    <source>
        <dbReference type="Pfam" id="PF13480"/>
    </source>
</evidence>
<dbReference type="Pfam" id="PF13480">
    <property type="entry name" value="Acetyltransf_6"/>
    <property type="match status" value="1"/>
</dbReference>
<dbReference type="GO" id="GO:0016740">
    <property type="term" value="F:transferase activity"/>
    <property type="evidence" value="ECO:0007669"/>
    <property type="project" value="UniProtKB-KW"/>
</dbReference>
<organism evidence="2 3">
    <name type="scientific">Kineococcus xinjiangensis</name>
    <dbReference type="NCBI Taxonomy" id="512762"/>
    <lineage>
        <taxon>Bacteria</taxon>
        <taxon>Bacillati</taxon>
        <taxon>Actinomycetota</taxon>
        <taxon>Actinomycetes</taxon>
        <taxon>Kineosporiales</taxon>
        <taxon>Kineosporiaceae</taxon>
        <taxon>Kineococcus</taxon>
    </lineage>
</organism>
<proteinExistence type="predicted"/>
<keyword evidence="3" id="KW-1185">Reference proteome</keyword>
<accession>A0A2S6IWZ9</accession>
<dbReference type="AlphaFoldDB" id="A0A2S6IWZ9"/>
<keyword evidence="2" id="KW-0808">Transferase</keyword>
<dbReference type="Proteomes" id="UP000239485">
    <property type="component" value="Unassembled WGS sequence"/>
</dbReference>